<keyword evidence="13" id="KW-0511">Multifunctional enzyme</keyword>
<dbReference type="Proteomes" id="UP000260351">
    <property type="component" value="Unassembled WGS sequence"/>
</dbReference>
<evidence type="ECO:0000256" key="2">
    <source>
        <dbReference type="ARBA" id="ARBA00000909"/>
    </source>
</evidence>
<dbReference type="GO" id="GO:0046496">
    <property type="term" value="P:nicotinamide nucleotide metabolic process"/>
    <property type="evidence" value="ECO:0007669"/>
    <property type="project" value="UniProtKB-UniRule"/>
</dbReference>
<evidence type="ECO:0000256" key="16">
    <source>
        <dbReference type="ARBA" id="ARBA00049209"/>
    </source>
</evidence>
<protein>
    <recommendedName>
        <fullName evidence="19">Bifunctional NAD(P)H-hydrate repair enzyme</fullName>
    </recommendedName>
    <alternativeName>
        <fullName evidence="19">Nicotinamide nucleotide repair protein</fullName>
    </alternativeName>
    <domain>
        <recommendedName>
            <fullName evidence="19">ADP-dependent (S)-NAD(P)H-hydrate dehydratase</fullName>
            <ecNumber evidence="19">4.2.1.136</ecNumber>
        </recommendedName>
        <alternativeName>
            <fullName evidence="19">ADP-dependent NAD(P)HX dehydratase</fullName>
        </alternativeName>
    </domain>
    <domain>
        <recommendedName>
            <fullName evidence="19">NAD(P)H-hydrate epimerase</fullName>
            <ecNumber evidence="19">5.1.99.6</ecNumber>
        </recommendedName>
    </domain>
</protein>
<dbReference type="EC" id="5.1.99.6" evidence="19"/>
<dbReference type="EC" id="4.2.1.136" evidence="19"/>
<dbReference type="InterPro" id="IPR029056">
    <property type="entry name" value="Ribokinase-like"/>
</dbReference>
<dbReference type="NCBIfam" id="TIGR00197">
    <property type="entry name" value="yjeF_nterm"/>
    <property type="match status" value="1"/>
</dbReference>
<dbReference type="PANTHER" id="PTHR12592:SF0">
    <property type="entry name" value="ATP-DEPENDENT (S)-NAD(P)H-HYDRATE DEHYDRATASE"/>
    <property type="match status" value="1"/>
</dbReference>
<keyword evidence="23" id="KW-1185">Reference proteome</keyword>
<dbReference type="GO" id="GO:0052855">
    <property type="term" value="F:ADP-dependent NAD(P)H-hydrate dehydratase activity"/>
    <property type="evidence" value="ECO:0007669"/>
    <property type="project" value="UniProtKB-UniRule"/>
</dbReference>
<feature type="binding site" evidence="18">
    <location>
        <begin position="132"/>
        <end position="138"/>
    </location>
    <ligand>
        <name>(6S)-NADPHX</name>
        <dbReference type="ChEBI" id="CHEBI:64076"/>
    </ligand>
</feature>
<dbReference type="InterPro" id="IPR036652">
    <property type="entry name" value="YjeF_N_dom_sf"/>
</dbReference>
<evidence type="ECO:0000256" key="11">
    <source>
        <dbReference type="ARBA" id="ARBA00023235"/>
    </source>
</evidence>
<keyword evidence="7 17" id="KW-0067">ATP-binding</keyword>
<keyword evidence="10 17" id="KW-0520">NAD</keyword>
<keyword evidence="8 17" id="KW-0521">NADP</keyword>
<dbReference type="Pfam" id="PF01256">
    <property type="entry name" value="Carb_kinase"/>
    <property type="match status" value="1"/>
</dbReference>
<evidence type="ECO:0000256" key="6">
    <source>
        <dbReference type="ARBA" id="ARBA00022741"/>
    </source>
</evidence>
<dbReference type="RefSeq" id="WP_116649192.1">
    <property type="nucleotide sequence ID" value="NZ_QUZK01000003.1"/>
</dbReference>
<feature type="binding site" evidence="18">
    <location>
        <position position="161"/>
    </location>
    <ligand>
        <name>(6S)-NADPHX</name>
        <dbReference type="ChEBI" id="CHEBI:64076"/>
    </ligand>
</feature>
<evidence type="ECO:0000256" key="18">
    <source>
        <dbReference type="HAMAP-Rule" id="MF_01966"/>
    </source>
</evidence>
<evidence type="ECO:0000256" key="3">
    <source>
        <dbReference type="ARBA" id="ARBA00006001"/>
    </source>
</evidence>
<keyword evidence="11 18" id="KW-0413">Isomerase</keyword>
<sequence>MTHARHYPIVPLYRAESVRELDRRAIEVHGIDGYDLMRRAGRRAFEILRGRWPEARAVTICCGGGNNGGDGYVVARLAKEAGLSVQLIAMKAPDELASTAAQAARDWLALGGTVENPDERLRGDVIVDALLGTGLDRPVRDDYARLIDHINDERRPVLAVDVPSGLNADTGMPQGRCVRAEATVTFIGRKRGLHTGQAGRWCGAVLFDSLETPPAIHEGMAADAMLLDASQLSGWLPPRPADTHKGDLGRLLVVGGNHGMAGAPVLAGRAALRTGSGLVTLATRAQNALLAPSIQPELMSHGVETLEAFEPLVERADILALGPGLGQDDWARALFKRAVESEHPIVVDADGLNLLAGEPTRRGNWILTPHPGEAARLLDTGVAEVQADRFAAVSALAERFEAVVVLKGHGSLVAGPGSGVAVCPHGNPAMASAGMGDALTGIVASLMGQGLGPFDAACAGVLVHALAGDRAARERRQVLAGDLIEALARVLPT</sequence>
<comment type="catalytic activity">
    <reaction evidence="1 18 19">
        <text>(6R)-NADHX = (6S)-NADHX</text>
        <dbReference type="Rhea" id="RHEA:32215"/>
        <dbReference type="ChEBI" id="CHEBI:64074"/>
        <dbReference type="ChEBI" id="CHEBI:64075"/>
        <dbReference type="EC" id="5.1.99.6"/>
    </reaction>
</comment>
<feature type="domain" description="YjeF N-terminal" evidence="21">
    <location>
        <begin position="18"/>
        <end position="218"/>
    </location>
</feature>
<dbReference type="PROSITE" id="PS51385">
    <property type="entry name" value="YJEF_N"/>
    <property type="match status" value="1"/>
</dbReference>
<evidence type="ECO:0000256" key="14">
    <source>
        <dbReference type="ARBA" id="ARBA00025153"/>
    </source>
</evidence>
<dbReference type="SUPFAM" id="SSF64153">
    <property type="entry name" value="YjeF N-terminal domain-like"/>
    <property type="match status" value="1"/>
</dbReference>
<comment type="function">
    <text evidence="18">Catalyzes the epimerization of the S- and R-forms of NAD(P)HX, a damaged form of NAD(P)H that is a result of enzymatic or heat-dependent hydration. This is a prerequisite for the S-specific NAD(P)H-hydrate dehydratase to allow the repair of both epimers of NAD(P)HX.</text>
</comment>
<evidence type="ECO:0000256" key="15">
    <source>
        <dbReference type="ARBA" id="ARBA00048238"/>
    </source>
</evidence>
<evidence type="ECO:0000256" key="13">
    <source>
        <dbReference type="ARBA" id="ARBA00023268"/>
    </source>
</evidence>
<evidence type="ECO:0000256" key="17">
    <source>
        <dbReference type="HAMAP-Rule" id="MF_01965"/>
    </source>
</evidence>
<feature type="binding site" evidence="18">
    <location>
        <position position="164"/>
    </location>
    <ligand>
        <name>K(+)</name>
        <dbReference type="ChEBI" id="CHEBI:29103"/>
    </ligand>
</feature>
<comment type="subunit">
    <text evidence="17">Homotetramer.</text>
</comment>
<keyword evidence="12 17" id="KW-0456">Lyase</keyword>
<evidence type="ECO:0000259" key="21">
    <source>
        <dbReference type="PROSITE" id="PS51385"/>
    </source>
</evidence>
<dbReference type="Pfam" id="PF03853">
    <property type="entry name" value="YjeF_N"/>
    <property type="match status" value="1"/>
</dbReference>
<comment type="catalytic activity">
    <reaction evidence="15 17 19">
        <text>(6S)-NADHX + ADP = AMP + phosphate + NADH + H(+)</text>
        <dbReference type="Rhea" id="RHEA:32223"/>
        <dbReference type="ChEBI" id="CHEBI:15378"/>
        <dbReference type="ChEBI" id="CHEBI:43474"/>
        <dbReference type="ChEBI" id="CHEBI:57945"/>
        <dbReference type="ChEBI" id="CHEBI:64074"/>
        <dbReference type="ChEBI" id="CHEBI:456215"/>
        <dbReference type="ChEBI" id="CHEBI:456216"/>
        <dbReference type="EC" id="4.2.1.136"/>
    </reaction>
</comment>
<feature type="binding site" evidence="17">
    <location>
        <position position="370"/>
    </location>
    <ligand>
        <name>(6S)-NADPHX</name>
        <dbReference type="ChEBI" id="CHEBI:64076"/>
    </ligand>
</feature>
<feature type="binding site" evidence="18">
    <location>
        <position position="67"/>
    </location>
    <ligand>
        <name>K(+)</name>
        <dbReference type="ChEBI" id="CHEBI:29103"/>
    </ligand>
</feature>
<evidence type="ECO:0000256" key="7">
    <source>
        <dbReference type="ARBA" id="ARBA00022840"/>
    </source>
</evidence>
<comment type="similarity">
    <text evidence="4 19">In the C-terminal section; belongs to the NnrD/CARKD family.</text>
</comment>
<feature type="binding site" evidence="17">
    <location>
        <position position="436"/>
    </location>
    <ligand>
        <name>AMP</name>
        <dbReference type="ChEBI" id="CHEBI:456215"/>
    </ligand>
</feature>
<keyword evidence="9 18" id="KW-0630">Potassium</keyword>
<feature type="binding site" evidence="18">
    <location>
        <position position="143"/>
    </location>
    <ligand>
        <name>(6S)-NADPHX</name>
        <dbReference type="ChEBI" id="CHEBI:64076"/>
    </ligand>
</feature>
<evidence type="ECO:0000313" key="22">
    <source>
        <dbReference type="EMBL" id="RFF32878.1"/>
    </source>
</evidence>
<dbReference type="InterPro" id="IPR030677">
    <property type="entry name" value="Nnr"/>
</dbReference>
<evidence type="ECO:0000256" key="19">
    <source>
        <dbReference type="PIRNR" id="PIRNR017184"/>
    </source>
</evidence>
<dbReference type="OrthoDB" id="9806925at2"/>
<dbReference type="CDD" id="cd01171">
    <property type="entry name" value="YXKO-related"/>
    <property type="match status" value="1"/>
</dbReference>
<evidence type="ECO:0000256" key="1">
    <source>
        <dbReference type="ARBA" id="ARBA00000013"/>
    </source>
</evidence>
<keyword evidence="5 18" id="KW-0479">Metal-binding</keyword>
<dbReference type="GO" id="GO:0110051">
    <property type="term" value="P:metabolite repair"/>
    <property type="evidence" value="ECO:0007669"/>
    <property type="project" value="TreeGrafter"/>
</dbReference>
<evidence type="ECO:0000256" key="5">
    <source>
        <dbReference type="ARBA" id="ARBA00022723"/>
    </source>
</evidence>
<dbReference type="InterPro" id="IPR004443">
    <property type="entry name" value="YjeF_N_dom"/>
</dbReference>
<dbReference type="PIRSF" id="PIRSF017184">
    <property type="entry name" value="Nnr"/>
    <property type="match status" value="1"/>
</dbReference>
<feature type="binding site" evidence="17">
    <location>
        <position position="437"/>
    </location>
    <ligand>
        <name>(6S)-NADPHX</name>
        <dbReference type="ChEBI" id="CHEBI:64076"/>
    </ligand>
</feature>
<dbReference type="Gene3D" id="3.40.1190.20">
    <property type="match status" value="1"/>
</dbReference>
<dbReference type="GO" id="GO:0005524">
    <property type="term" value="F:ATP binding"/>
    <property type="evidence" value="ECO:0007669"/>
    <property type="project" value="UniProtKB-UniRule"/>
</dbReference>
<comment type="catalytic activity">
    <reaction evidence="2 18 19">
        <text>(6R)-NADPHX = (6S)-NADPHX</text>
        <dbReference type="Rhea" id="RHEA:32227"/>
        <dbReference type="ChEBI" id="CHEBI:64076"/>
        <dbReference type="ChEBI" id="CHEBI:64077"/>
        <dbReference type="EC" id="5.1.99.6"/>
    </reaction>
</comment>
<comment type="cofactor">
    <cofactor evidence="17">
        <name>Mg(2+)</name>
        <dbReference type="ChEBI" id="CHEBI:18420"/>
    </cofactor>
</comment>
<reference evidence="22 23" key="1">
    <citation type="submission" date="2018-08" db="EMBL/GenBank/DDBJ databases">
        <title>Wenzhouxiangella salilacus sp. nov., a novel bacterium isolated from a saline lake in Xinjiang Province, China.</title>
        <authorList>
            <person name="Han S."/>
        </authorList>
    </citation>
    <scope>NUCLEOTIDE SEQUENCE [LARGE SCALE GENOMIC DNA]</scope>
    <source>
        <strain evidence="22 23">XDB06</strain>
    </source>
</reference>
<dbReference type="GO" id="GO:0052856">
    <property type="term" value="F:NAD(P)HX epimerase activity"/>
    <property type="evidence" value="ECO:0007669"/>
    <property type="project" value="UniProtKB-UniRule"/>
</dbReference>
<evidence type="ECO:0000259" key="20">
    <source>
        <dbReference type="PROSITE" id="PS51383"/>
    </source>
</evidence>
<comment type="catalytic activity">
    <reaction evidence="16 17 19">
        <text>(6S)-NADPHX + ADP = AMP + phosphate + NADPH + H(+)</text>
        <dbReference type="Rhea" id="RHEA:32235"/>
        <dbReference type="ChEBI" id="CHEBI:15378"/>
        <dbReference type="ChEBI" id="CHEBI:43474"/>
        <dbReference type="ChEBI" id="CHEBI:57783"/>
        <dbReference type="ChEBI" id="CHEBI:64076"/>
        <dbReference type="ChEBI" id="CHEBI:456215"/>
        <dbReference type="ChEBI" id="CHEBI:456216"/>
        <dbReference type="EC" id="4.2.1.136"/>
    </reaction>
</comment>
<dbReference type="EMBL" id="QUZK01000003">
    <property type="protein sequence ID" value="RFF32878.1"/>
    <property type="molecule type" value="Genomic_DNA"/>
</dbReference>
<feature type="domain" description="YjeF C-terminal" evidence="20">
    <location>
        <begin position="228"/>
        <end position="493"/>
    </location>
</feature>
<dbReference type="NCBIfam" id="TIGR00196">
    <property type="entry name" value="yjeF_cterm"/>
    <property type="match status" value="1"/>
</dbReference>
<dbReference type="PROSITE" id="PS51383">
    <property type="entry name" value="YJEF_C_3"/>
    <property type="match status" value="1"/>
</dbReference>
<dbReference type="HAMAP" id="MF_01966">
    <property type="entry name" value="NADHX_epimerase"/>
    <property type="match status" value="1"/>
</dbReference>
<feature type="binding site" evidence="17">
    <location>
        <position position="324"/>
    </location>
    <ligand>
        <name>(6S)-NADPHX</name>
        <dbReference type="ChEBI" id="CHEBI:64076"/>
    </ligand>
</feature>
<dbReference type="FunFam" id="3.40.50.10260:FF:000003">
    <property type="entry name" value="Multifunctional fusion protein"/>
    <property type="match status" value="1"/>
</dbReference>
<comment type="function">
    <text evidence="14 19">Bifunctional enzyme that catalyzes the epimerization of the S- and R-forms of NAD(P)HX and the dehydration of the S-form of NAD(P)HX at the expense of ADP, which is converted to AMP. This allows the repair of both epimers of NAD(P)HX, a damaged form of NAD(P)H that is a result of enzymatic or heat-dependent hydration.</text>
</comment>
<comment type="function">
    <text evidence="17">Catalyzes the dehydration of the S-form of NAD(P)HX at the expense of ADP, which is converted to AMP. Together with NAD(P)HX epimerase, which catalyzes the epimerization of the S- and R-forms, the enzyme allows the repair of both epimers of NAD(P)HX, a damaged form of NAD(P)H that is a result of enzymatic or heat-dependent hydration.</text>
</comment>
<evidence type="ECO:0000256" key="10">
    <source>
        <dbReference type="ARBA" id="ARBA00023027"/>
    </source>
</evidence>
<dbReference type="SUPFAM" id="SSF53613">
    <property type="entry name" value="Ribokinase-like"/>
    <property type="match status" value="1"/>
</dbReference>
<name>A0A3E1KD76_9GAMM</name>
<evidence type="ECO:0000256" key="12">
    <source>
        <dbReference type="ARBA" id="ARBA00023239"/>
    </source>
</evidence>
<accession>A0A3E1KD76</accession>
<feature type="binding site" evidence="18">
    <location>
        <position position="128"/>
    </location>
    <ligand>
        <name>K(+)</name>
        <dbReference type="ChEBI" id="CHEBI:29103"/>
    </ligand>
</feature>
<comment type="similarity">
    <text evidence="17">Belongs to the NnrD/CARKD family.</text>
</comment>
<comment type="similarity">
    <text evidence="3 19">In the N-terminal section; belongs to the NnrE/AIBP family.</text>
</comment>
<evidence type="ECO:0000256" key="8">
    <source>
        <dbReference type="ARBA" id="ARBA00022857"/>
    </source>
</evidence>
<proteinExistence type="inferred from homology"/>
<dbReference type="Gene3D" id="3.40.50.10260">
    <property type="entry name" value="YjeF N-terminal domain"/>
    <property type="match status" value="1"/>
</dbReference>
<comment type="caution">
    <text evidence="22">The sequence shown here is derived from an EMBL/GenBank/DDBJ whole genome shotgun (WGS) entry which is preliminary data.</text>
</comment>
<comment type="similarity">
    <text evidence="18">Belongs to the NnrE/AIBP family.</text>
</comment>
<feature type="binding site" evidence="17">
    <location>
        <begin position="407"/>
        <end position="411"/>
    </location>
    <ligand>
        <name>AMP</name>
        <dbReference type="ChEBI" id="CHEBI:456215"/>
    </ligand>
</feature>
<feature type="binding site" evidence="18">
    <location>
        <begin position="66"/>
        <end position="70"/>
    </location>
    <ligand>
        <name>(6S)-NADPHX</name>
        <dbReference type="ChEBI" id="CHEBI:64076"/>
    </ligand>
</feature>
<organism evidence="22 23">
    <name type="scientific">Wenzhouxiangella sediminis</name>
    <dbReference type="NCBI Taxonomy" id="1792836"/>
    <lineage>
        <taxon>Bacteria</taxon>
        <taxon>Pseudomonadati</taxon>
        <taxon>Pseudomonadota</taxon>
        <taxon>Gammaproteobacteria</taxon>
        <taxon>Chromatiales</taxon>
        <taxon>Wenzhouxiangellaceae</taxon>
        <taxon>Wenzhouxiangella</taxon>
    </lineage>
</organism>
<comment type="cofactor">
    <cofactor evidence="18 19">
        <name>K(+)</name>
        <dbReference type="ChEBI" id="CHEBI:29103"/>
    </cofactor>
    <text evidence="18 19">Binds 1 potassium ion per subunit.</text>
</comment>
<evidence type="ECO:0000313" key="23">
    <source>
        <dbReference type="Proteomes" id="UP000260351"/>
    </source>
</evidence>
<dbReference type="PANTHER" id="PTHR12592">
    <property type="entry name" value="ATP-DEPENDENT (S)-NAD(P)H-HYDRATE DEHYDRATASE FAMILY MEMBER"/>
    <property type="match status" value="1"/>
</dbReference>
<keyword evidence="6 17" id="KW-0547">Nucleotide-binding</keyword>
<feature type="binding site" evidence="17">
    <location>
        <position position="263"/>
    </location>
    <ligand>
        <name>(6S)-NADPHX</name>
        <dbReference type="ChEBI" id="CHEBI:64076"/>
    </ligand>
</feature>
<dbReference type="GO" id="GO:0046872">
    <property type="term" value="F:metal ion binding"/>
    <property type="evidence" value="ECO:0007669"/>
    <property type="project" value="UniProtKB-UniRule"/>
</dbReference>
<evidence type="ECO:0000256" key="4">
    <source>
        <dbReference type="ARBA" id="ARBA00009524"/>
    </source>
</evidence>
<gene>
    <name evidence="17" type="primary">nnrD</name>
    <name evidence="18" type="synonym">nnrE</name>
    <name evidence="22" type="ORF">DZC52_00660</name>
</gene>
<dbReference type="InterPro" id="IPR000631">
    <property type="entry name" value="CARKD"/>
</dbReference>
<evidence type="ECO:0000256" key="9">
    <source>
        <dbReference type="ARBA" id="ARBA00022958"/>
    </source>
</evidence>
<dbReference type="AlphaFoldDB" id="A0A3E1KD76"/>
<dbReference type="HAMAP" id="MF_01965">
    <property type="entry name" value="NADHX_dehydratase"/>
    <property type="match status" value="1"/>
</dbReference>